<dbReference type="Proteomes" id="UP000663720">
    <property type="component" value="Chromosome"/>
</dbReference>
<feature type="transmembrane region" description="Helical" evidence="1">
    <location>
        <begin position="85"/>
        <end position="107"/>
    </location>
</feature>
<protein>
    <submittedName>
        <fullName evidence="3">CPBP intramembrane metalloprotease family protein</fullName>
    </submittedName>
</protein>
<name>A0A975GGJ4_9BACT</name>
<evidence type="ECO:0000259" key="2">
    <source>
        <dbReference type="Pfam" id="PF02517"/>
    </source>
</evidence>
<reference evidence="3" key="1">
    <citation type="journal article" date="2021" name="Microb. Physiol.">
        <title>Proteogenomic Insights into the Physiology of Marine, Sulfate-Reducing, Filamentous Desulfonema limicola and Desulfonema magnum.</title>
        <authorList>
            <person name="Schnaars V."/>
            <person name="Wohlbrand L."/>
            <person name="Scheve S."/>
            <person name="Hinrichs C."/>
            <person name="Reinhardt R."/>
            <person name="Rabus R."/>
        </authorList>
    </citation>
    <scope>NUCLEOTIDE SEQUENCE</scope>
    <source>
        <strain evidence="3">5ac10</strain>
    </source>
</reference>
<feature type="transmembrane region" description="Helical" evidence="1">
    <location>
        <begin position="237"/>
        <end position="252"/>
    </location>
</feature>
<feature type="transmembrane region" description="Helical" evidence="1">
    <location>
        <begin position="189"/>
        <end position="209"/>
    </location>
</feature>
<dbReference type="EMBL" id="CP061799">
    <property type="protein sequence ID" value="QTA80292.1"/>
    <property type="molecule type" value="Genomic_DNA"/>
</dbReference>
<keyword evidence="3" id="KW-0645">Protease</keyword>
<evidence type="ECO:0000313" key="4">
    <source>
        <dbReference type="Proteomes" id="UP000663720"/>
    </source>
</evidence>
<dbReference type="KEGG" id="dli:dnl_25890"/>
<gene>
    <name evidence="3" type="ORF">dnl_25890</name>
</gene>
<dbReference type="AlphaFoldDB" id="A0A975GGJ4"/>
<feature type="transmembrane region" description="Helical" evidence="1">
    <location>
        <begin position="52"/>
        <end position="73"/>
    </location>
</feature>
<dbReference type="GO" id="GO:0080120">
    <property type="term" value="P:CAAX-box protein maturation"/>
    <property type="evidence" value="ECO:0007669"/>
    <property type="project" value="UniProtKB-ARBA"/>
</dbReference>
<keyword evidence="1" id="KW-0812">Transmembrane</keyword>
<dbReference type="PANTHER" id="PTHR35797">
    <property type="entry name" value="PROTEASE-RELATED"/>
    <property type="match status" value="1"/>
</dbReference>
<feature type="domain" description="CAAX prenyl protease 2/Lysostaphin resistance protein A-like" evidence="2">
    <location>
        <begin position="127"/>
        <end position="225"/>
    </location>
</feature>
<feature type="transmembrane region" description="Helical" evidence="1">
    <location>
        <begin position="12"/>
        <end position="32"/>
    </location>
</feature>
<evidence type="ECO:0000313" key="3">
    <source>
        <dbReference type="EMBL" id="QTA80292.1"/>
    </source>
</evidence>
<dbReference type="GO" id="GO:0008237">
    <property type="term" value="F:metallopeptidase activity"/>
    <property type="evidence" value="ECO:0007669"/>
    <property type="project" value="UniProtKB-KW"/>
</dbReference>
<keyword evidence="3" id="KW-0378">Hydrolase</keyword>
<evidence type="ECO:0000256" key="1">
    <source>
        <dbReference type="SAM" id="Phobius"/>
    </source>
</evidence>
<keyword evidence="4" id="KW-1185">Reference proteome</keyword>
<dbReference type="InterPro" id="IPR042150">
    <property type="entry name" value="MmRce1-like"/>
</dbReference>
<dbReference type="Pfam" id="PF02517">
    <property type="entry name" value="Rce1-like"/>
    <property type="match status" value="1"/>
</dbReference>
<dbReference type="GO" id="GO:0004175">
    <property type="term" value="F:endopeptidase activity"/>
    <property type="evidence" value="ECO:0007669"/>
    <property type="project" value="UniProtKB-ARBA"/>
</dbReference>
<keyword evidence="3" id="KW-0482">Metalloprotease</keyword>
<keyword evidence="1" id="KW-0472">Membrane</keyword>
<organism evidence="3 4">
    <name type="scientific">Desulfonema limicola</name>
    <dbReference type="NCBI Taxonomy" id="45656"/>
    <lineage>
        <taxon>Bacteria</taxon>
        <taxon>Pseudomonadati</taxon>
        <taxon>Thermodesulfobacteriota</taxon>
        <taxon>Desulfobacteria</taxon>
        <taxon>Desulfobacterales</taxon>
        <taxon>Desulfococcaceae</taxon>
        <taxon>Desulfonema</taxon>
    </lineage>
</organism>
<sequence>MPSNKKELVPVASLLPFLLITFGLAWGILAFFIFLPESASRIFGNLTGRHPLFFLCVYSPAIAAFVIVAWYSGYKGIKRFLFRILLWRCSAGWYVFLIIIIPVVFYIGAAIKGTLFKSLFPFDSMQTFFPALLFSVIKGPIEEFGWRGLALPLLQRKFAPVWAGLILGAVWGVWHFPAFLLSGTQQSNWSFAPFFTGCMAISIIATALFNDSKGSILIAAFFHFMLMNPIFPEADPYDTYLLVIIALLLIWFKRKVMFTKETSVVEVIPST</sequence>
<keyword evidence="1" id="KW-1133">Transmembrane helix</keyword>
<dbReference type="InterPro" id="IPR003675">
    <property type="entry name" value="Rce1/LyrA-like_dom"/>
</dbReference>
<dbReference type="PANTHER" id="PTHR35797:SF1">
    <property type="entry name" value="PROTEASE"/>
    <property type="match status" value="1"/>
</dbReference>
<accession>A0A975GGJ4</accession>
<feature type="transmembrane region" description="Helical" evidence="1">
    <location>
        <begin position="158"/>
        <end position="177"/>
    </location>
</feature>
<proteinExistence type="predicted"/>